<dbReference type="GO" id="GO:0016477">
    <property type="term" value="P:cell migration"/>
    <property type="evidence" value="ECO:0007669"/>
    <property type="project" value="TreeGrafter"/>
</dbReference>
<gene>
    <name evidence="12" type="ORF">HNAJ_LOCUS11018</name>
</gene>
<accession>A0A0R3TTI5</accession>
<evidence type="ECO:0000256" key="11">
    <source>
        <dbReference type="RuleBase" id="RU003518"/>
    </source>
</evidence>
<evidence type="ECO:0000256" key="5">
    <source>
        <dbReference type="ARBA" id="ARBA00022729"/>
    </source>
</evidence>
<sequence>MGLCHFYRDNGALDKFDLGSQGCDRVLMQMRHCSLCAGYPLVHPCPSFCEVTLTHCLRLINKLQTPWTNIINTLYEQLQGWSNPPNLILKNIIIYSPRAILEFQKTILKSVQDVAPLDCRFAYNLIEAGTDRFPEMLPHLGRAQSAVPLPIQTQFMRISHKMQSLKGLWINAPSKICRESPHLSLSTTGSLQKCWNGSAVGA</sequence>
<dbReference type="GO" id="GO:0005886">
    <property type="term" value="C:plasma membrane"/>
    <property type="evidence" value="ECO:0007669"/>
    <property type="project" value="UniProtKB-SubCell"/>
</dbReference>
<dbReference type="GO" id="GO:1905475">
    <property type="term" value="P:regulation of protein localization to membrane"/>
    <property type="evidence" value="ECO:0007669"/>
    <property type="project" value="TreeGrafter"/>
</dbReference>
<proteinExistence type="inferred from homology"/>
<evidence type="ECO:0000313" key="14">
    <source>
        <dbReference type="WBParaSite" id="HNAJ_0001102801-mRNA-1"/>
    </source>
</evidence>
<keyword evidence="10" id="KW-0449">Lipoprotein</keyword>
<evidence type="ECO:0000256" key="9">
    <source>
        <dbReference type="ARBA" id="ARBA00023207"/>
    </source>
</evidence>
<dbReference type="InterPro" id="IPR001863">
    <property type="entry name" value="Glypican"/>
</dbReference>
<keyword evidence="5" id="KW-0732">Signal</keyword>
<evidence type="ECO:0000256" key="7">
    <source>
        <dbReference type="ARBA" id="ARBA00023136"/>
    </source>
</evidence>
<dbReference type="GO" id="GO:0009966">
    <property type="term" value="P:regulation of signal transduction"/>
    <property type="evidence" value="ECO:0007669"/>
    <property type="project" value="InterPro"/>
</dbReference>
<keyword evidence="7" id="KW-0472">Membrane</keyword>
<dbReference type="WBParaSite" id="HNAJ_0001102801-mRNA-1">
    <property type="protein sequence ID" value="HNAJ_0001102801-mRNA-1"/>
    <property type="gene ID" value="HNAJ_0001102801"/>
</dbReference>
<comment type="similarity">
    <text evidence="2 11">Belongs to the glypican family.</text>
</comment>
<dbReference type="PANTHER" id="PTHR10822:SF29">
    <property type="entry name" value="DIVISION ABNORMALLY DELAYED PROTEIN"/>
    <property type="match status" value="1"/>
</dbReference>
<evidence type="ECO:0000313" key="13">
    <source>
        <dbReference type="Proteomes" id="UP000278807"/>
    </source>
</evidence>
<evidence type="ECO:0000256" key="6">
    <source>
        <dbReference type="ARBA" id="ARBA00022974"/>
    </source>
</evidence>
<evidence type="ECO:0000256" key="8">
    <source>
        <dbReference type="ARBA" id="ARBA00023180"/>
    </source>
</evidence>
<keyword evidence="8" id="KW-0325">Glycoprotein</keyword>
<dbReference type="OrthoDB" id="6248773at2759"/>
<organism evidence="14">
    <name type="scientific">Rodentolepis nana</name>
    <name type="common">Dwarf tapeworm</name>
    <name type="synonym">Hymenolepis nana</name>
    <dbReference type="NCBI Taxonomy" id="102285"/>
    <lineage>
        <taxon>Eukaryota</taxon>
        <taxon>Metazoa</taxon>
        <taxon>Spiralia</taxon>
        <taxon>Lophotrochozoa</taxon>
        <taxon>Platyhelminthes</taxon>
        <taxon>Cestoda</taxon>
        <taxon>Eucestoda</taxon>
        <taxon>Cyclophyllidea</taxon>
        <taxon>Hymenolepididae</taxon>
        <taxon>Rodentolepis</taxon>
    </lineage>
</organism>
<keyword evidence="3" id="KW-1003">Cell membrane</keyword>
<keyword evidence="6" id="KW-0654">Proteoglycan</keyword>
<dbReference type="GO" id="GO:0009986">
    <property type="term" value="C:cell surface"/>
    <property type="evidence" value="ECO:0007669"/>
    <property type="project" value="TreeGrafter"/>
</dbReference>
<keyword evidence="4" id="KW-0336">GPI-anchor</keyword>
<evidence type="ECO:0000256" key="1">
    <source>
        <dbReference type="ARBA" id="ARBA00004609"/>
    </source>
</evidence>
<dbReference type="Proteomes" id="UP000278807">
    <property type="component" value="Unassembled WGS sequence"/>
</dbReference>
<comment type="subcellular location">
    <subcellularLocation>
        <location evidence="1">Cell membrane</location>
        <topology evidence="1">Lipid-anchor</topology>
        <topology evidence="1">GPI-anchor</topology>
    </subcellularLocation>
</comment>
<evidence type="ECO:0000256" key="3">
    <source>
        <dbReference type="ARBA" id="ARBA00022475"/>
    </source>
</evidence>
<evidence type="ECO:0000256" key="2">
    <source>
        <dbReference type="ARBA" id="ARBA00010260"/>
    </source>
</evidence>
<dbReference type="PANTHER" id="PTHR10822">
    <property type="entry name" value="GLYPICAN"/>
    <property type="match status" value="1"/>
</dbReference>
<dbReference type="GO" id="GO:0005576">
    <property type="term" value="C:extracellular region"/>
    <property type="evidence" value="ECO:0007669"/>
    <property type="project" value="TreeGrafter"/>
</dbReference>
<reference evidence="14" key="1">
    <citation type="submission" date="2017-02" db="UniProtKB">
        <authorList>
            <consortium name="WormBaseParasite"/>
        </authorList>
    </citation>
    <scope>IDENTIFICATION</scope>
</reference>
<protein>
    <submittedName>
        <fullName evidence="14">Glypican-3 alpha subunit</fullName>
    </submittedName>
</protein>
<keyword evidence="9" id="KW-0357">Heparan sulfate</keyword>
<dbReference type="GO" id="GO:0098552">
    <property type="term" value="C:side of membrane"/>
    <property type="evidence" value="ECO:0007669"/>
    <property type="project" value="UniProtKB-KW"/>
</dbReference>
<keyword evidence="13" id="KW-1185">Reference proteome</keyword>
<dbReference type="EMBL" id="UZAE01013333">
    <property type="protein sequence ID" value="VDO09327.1"/>
    <property type="molecule type" value="Genomic_DNA"/>
</dbReference>
<evidence type="ECO:0000256" key="4">
    <source>
        <dbReference type="ARBA" id="ARBA00022622"/>
    </source>
</evidence>
<dbReference type="Pfam" id="PF01153">
    <property type="entry name" value="Glypican"/>
    <property type="match status" value="1"/>
</dbReference>
<reference evidence="12 13" key="2">
    <citation type="submission" date="2018-11" db="EMBL/GenBank/DDBJ databases">
        <authorList>
            <consortium name="Pathogen Informatics"/>
        </authorList>
    </citation>
    <scope>NUCLEOTIDE SEQUENCE [LARGE SCALE GENOMIC DNA]</scope>
</reference>
<dbReference type="STRING" id="102285.A0A0R3TTI5"/>
<name>A0A0R3TTI5_RODNA</name>
<dbReference type="AlphaFoldDB" id="A0A0R3TTI5"/>
<evidence type="ECO:0000313" key="12">
    <source>
        <dbReference type="EMBL" id="VDO09327.1"/>
    </source>
</evidence>
<evidence type="ECO:0000256" key="10">
    <source>
        <dbReference type="ARBA" id="ARBA00023288"/>
    </source>
</evidence>